<dbReference type="Proteomes" id="UP000694501">
    <property type="component" value="Unassembled WGS sequence"/>
</dbReference>
<organism evidence="2 3">
    <name type="scientific">Streptomyces tardus</name>
    <dbReference type="NCBI Taxonomy" id="2780544"/>
    <lineage>
        <taxon>Bacteria</taxon>
        <taxon>Bacillati</taxon>
        <taxon>Actinomycetota</taxon>
        <taxon>Actinomycetes</taxon>
        <taxon>Kitasatosporales</taxon>
        <taxon>Streptomycetaceae</taxon>
        <taxon>Streptomyces</taxon>
    </lineage>
</organism>
<evidence type="ECO:0000313" key="3">
    <source>
        <dbReference type="Proteomes" id="UP000694501"/>
    </source>
</evidence>
<dbReference type="PROSITE" id="PS51257">
    <property type="entry name" value="PROKAR_LIPOPROTEIN"/>
    <property type="match status" value="1"/>
</dbReference>
<name>A0A949JG63_9ACTN</name>
<dbReference type="AlphaFoldDB" id="A0A949JG63"/>
<feature type="signal peptide" evidence="1">
    <location>
        <begin position="1"/>
        <end position="22"/>
    </location>
</feature>
<dbReference type="SUPFAM" id="SSF50969">
    <property type="entry name" value="YVTN repeat-like/Quinoprotein amine dehydrogenase"/>
    <property type="match status" value="1"/>
</dbReference>
<dbReference type="InterPro" id="IPR011044">
    <property type="entry name" value="Quino_amine_DH_bsu"/>
</dbReference>
<dbReference type="RefSeq" id="WP_211043520.1">
    <property type="nucleotide sequence ID" value="NZ_JAELVF020000001.1"/>
</dbReference>
<comment type="caution">
    <text evidence="2">The sequence shown here is derived from an EMBL/GenBank/DDBJ whole genome shotgun (WGS) entry which is preliminary data.</text>
</comment>
<reference evidence="2" key="1">
    <citation type="submission" date="2021-06" db="EMBL/GenBank/DDBJ databases">
        <title>Sequencing of actinobacteria type strains.</title>
        <authorList>
            <person name="Nguyen G.-S."/>
            <person name="Wentzel A."/>
        </authorList>
    </citation>
    <scope>NUCLEOTIDE SEQUENCE</scope>
    <source>
        <strain evidence="2">P38-E01</strain>
    </source>
</reference>
<dbReference type="EMBL" id="JAELVF020000001">
    <property type="protein sequence ID" value="MBU7599417.1"/>
    <property type="molecule type" value="Genomic_DNA"/>
</dbReference>
<proteinExistence type="predicted"/>
<sequence>MNPRIPRRAAVVGTLLPLVLLAGTGCVRSDSTGGAGSKETGAEDATPHGYVEGAEEAAEHQPGLVVLDRGTGRVRLLDPLSAKVTALGRVEGAETLTGDGRFAQVGTAREAHLFDSGVWMVDHGDHTHYYRADPAAVGSVPGGRVHGTYSDPATTALTGPDGRVGLLDREKLEDGRAVRVRTLAANGSAGAAVPYERQLLVPVRQSGADIDRIRVDARNGDKGRTLSGDCPQLEGQALTPRGVVFGCADGALLVAPGEGKDGKLTATKIPYPEKVEKADRAREFRHRPGSATLAAPAGETGVWTLDVGEREWSRLDTGRPVLAVNSVGQGEPTLVLTDDGVLRAHDTATGKETARTKLLSEVPDPGTARPVIEVDTSRAYVNDPLAGRIHEIDYQDELRLARSLTVPGAPTDMVETGR</sequence>
<keyword evidence="1" id="KW-0732">Signal</keyword>
<gene>
    <name evidence="2" type="ORF">JGS22_017790</name>
</gene>
<evidence type="ECO:0000313" key="2">
    <source>
        <dbReference type="EMBL" id="MBU7599417.1"/>
    </source>
</evidence>
<evidence type="ECO:0008006" key="4">
    <source>
        <dbReference type="Google" id="ProtNLM"/>
    </source>
</evidence>
<protein>
    <recommendedName>
        <fullName evidence="4">Lipoprotein</fullName>
    </recommendedName>
</protein>
<accession>A0A949JG63</accession>
<evidence type="ECO:0000256" key="1">
    <source>
        <dbReference type="SAM" id="SignalP"/>
    </source>
</evidence>
<feature type="chain" id="PRO_5039060894" description="Lipoprotein" evidence="1">
    <location>
        <begin position="23"/>
        <end position="418"/>
    </location>
</feature>
<keyword evidence="3" id="KW-1185">Reference proteome</keyword>